<reference evidence="4 5" key="1">
    <citation type="submission" date="2023-05" db="EMBL/GenBank/DDBJ databases">
        <title>Streptantibioticus silvisoli sp. nov., acidotolerant actinomycetes 1 from pine litter.</title>
        <authorList>
            <person name="Swiecimska M."/>
            <person name="Golinska P."/>
            <person name="Sangal V."/>
            <person name="Wachnowicz B."/>
            <person name="Goodfellow M."/>
        </authorList>
    </citation>
    <scope>NUCLEOTIDE SEQUENCE [LARGE SCALE GENOMIC DNA]</scope>
    <source>
        <strain evidence="4 5">SL54</strain>
    </source>
</reference>
<name>A0ABT6VTQ4_9ACTN</name>
<dbReference type="PANTHER" id="PTHR38589">
    <property type="entry name" value="BLR0621 PROTEIN"/>
    <property type="match status" value="1"/>
</dbReference>
<evidence type="ECO:0000256" key="2">
    <source>
        <dbReference type="SAM" id="SignalP"/>
    </source>
</evidence>
<feature type="region of interest" description="Disordered" evidence="1">
    <location>
        <begin position="100"/>
        <end position="119"/>
    </location>
</feature>
<feature type="chain" id="PRO_5046902425" evidence="2">
    <location>
        <begin position="38"/>
        <end position="251"/>
    </location>
</feature>
<dbReference type="RefSeq" id="WP_271324821.1">
    <property type="nucleotide sequence ID" value="NZ_JAAGKO020000002.1"/>
</dbReference>
<keyword evidence="5" id="KW-1185">Reference proteome</keyword>
<dbReference type="PANTHER" id="PTHR38589:SF1">
    <property type="entry name" value="BLR0621 PROTEIN"/>
    <property type="match status" value="1"/>
</dbReference>
<sequence>MPPSFGSSNSPRRTGVLRRSAVPVLAAALLLGGGADAAGAAGVPGPVLPSPVLPVAVAAGPATTQVITVVARGTHATVTAWQRTGGGWEPVVSTDGARVGAHGLTPGATRRQGTGTTPAGTYSLSRAFGVGADPGTRMPYHRVTGTDWWVEDPTSAYYNTMRSSVLGGFHLTETGDNGSEHLAEYPVQYHNALVVDFNTAPAVRGRGAGIFLHDLGPRGGPTAGCVAVPAPVLTRVLRWIDPSDHPVIAIG</sequence>
<keyword evidence="2" id="KW-0732">Signal</keyword>
<accession>A0ABT6VTQ4</accession>
<dbReference type="Proteomes" id="UP001156398">
    <property type="component" value="Unassembled WGS sequence"/>
</dbReference>
<gene>
    <name evidence="4" type="ORF">POF43_002180</name>
</gene>
<evidence type="ECO:0000256" key="1">
    <source>
        <dbReference type="SAM" id="MobiDB-lite"/>
    </source>
</evidence>
<feature type="signal peptide" evidence="2">
    <location>
        <begin position="1"/>
        <end position="37"/>
    </location>
</feature>
<organism evidence="4 5">
    <name type="scientific">Streptantibioticus silvisoli</name>
    <dbReference type="NCBI Taxonomy" id="2705255"/>
    <lineage>
        <taxon>Bacteria</taxon>
        <taxon>Bacillati</taxon>
        <taxon>Actinomycetota</taxon>
        <taxon>Actinomycetes</taxon>
        <taxon>Kitasatosporales</taxon>
        <taxon>Streptomycetaceae</taxon>
        <taxon>Streptantibioticus</taxon>
    </lineage>
</organism>
<feature type="domain" description="L,D-TPase catalytic" evidence="3">
    <location>
        <begin position="93"/>
        <end position="247"/>
    </location>
</feature>
<proteinExistence type="predicted"/>
<dbReference type="EMBL" id="JAAGKO020000002">
    <property type="protein sequence ID" value="MDI5961540.1"/>
    <property type="molecule type" value="Genomic_DNA"/>
</dbReference>
<dbReference type="InterPro" id="IPR005490">
    <property type="entry name" value="LD_TPept_cat_dom"/>
</dbReference>
<evidence type="ECO:0000259" key="3">
    <source>
        <dbReference type="Pfam" id="PF03734"/>
    </source>
</evidence>
<dbReference type="Pfam" id="PF03734">
    <property type="entry name" value="YkuD"/>
    <property type="match status" value="1"/>
</dbReference>
<protein>
    <submittedName>
        <fullName evidence="4">L,D-transpeptidase family protein</fullName>
    </submittedName>
</protein>
<evidence type="ECO:0000313" key="4">
    <source>
        <dbReference type="EMBL" id="MDI5961540.1"/>
    </source>
</evidence>
<comment type="caution">
    <text evidence="4">The sequence shown here is derived from an EMBL/GenBank/DDBJ whole genome shotgun (WGS) entry which is preliminary data.</text>
</comment>
<evidence type="ECO:0000313" key="5">
    <source>
        <dbReference type="Proteomes" id="UP001156398"/>
    </source>
</evidence>